<keyword evidence="1" id="KW-0812">Transmembrane</keyword>
<evidence type="ECO:0000313" key="3">
    <source>
        <dbReference type="Proteomes" id="UP001642540"/>
    </source>
</evidence>
<organism evidence="2 3">
    <name type="scientific">Orchesella dallaii</name>
    <dbReference type="NCBI Taxonomy" id="48710"/>
    <lineage>
        <taxon>Eukaryota</taxon>
        <taxon>Metazoa</taxon>
        <taxon>Ecdysozoa</taxon>
        <taxon>Arthropoda</taxon>
        <taxon>Hexapoda</taxon>
        <taxon>Collembola</taxon>
        <taxon>Entomobryomorpha</taxon>
        <taxon>Entomobryoidea</taxon>
        <taxon>Orchesellidae</taxon>
        <taxon>Orchesellinae</taxon>
        <taxon>Orchesella</taxon>
    </lineage>
</organism>
<gene>
    <name evidence="2" type="ORF">ODALV1_LOCUS28535</name>
</gene>
<evidence type="ECO:0008006" key="4">
    <source>
        <dbReference type="Google" id="ProtNLM"/>
    </source>
</evidence>
<feature type="transmembrane region" description="Helical" evidence="1">
    <location>
        <begin position="273"/>
        <end position="291"/>
    </location>
</feature>
<keyword evidence="3" id="KW-1185">Reference proteome</keyword>
<feature type="transmembrane region" description="Helical" evidence="1">
    <location>
        <begin position="196"/>
        <end position="220"/>
    </location>
</feature>
<name>A0ABP1S119_9HEXA</name>
<feature type="transmembrane region" description="Helical" evidence="1">
    <location>
        <begin position="82"/>
        <end position="99"/>
    </location>
</feature>
<feature type="transmembrane region" description="Helical" evidence="1">
    <location>
        <begin position="298"/>
        <end position="322"/>
    </location>
</feature>
<feature type="transmembrane region" description="Helical" evidence="1">
    <location>
        <begin position="46"/>
        <end position="70"/>
    </location>
</feature>
<sequence length="396" mass="44456">MPITVGCLNLQFLIQTYLIPPYLIDPNPLRMSTTPSYSKPFCLHRIIWITIKFNILIIFTSSLSTVIYSLSTWKSHQNLEALGIYSILAAIGCIAWFTYNMLDVHLIDICFLLTQRFKLLEVPSSVGRPTRNRKHDTGELLIYGFGAGFCAFPLIVSSIPLIRDYDPFLKIFFRFFAVSAESGYYLRYFFKALVSGFYGATATHAAGVVLSTVLLVVMAIEAPHKLSFNLYERHRHAMKYTTKLKFNRCLGLFRILQIMIAISNVIATDFLGVLVFMGVLATAGSAFVLLTMYNDLPFLFYLACSLIVPVGITVDFVLVLLASVTNSNGQRFKLFWKQFGKLKRDQKQLKSCAPIGYSIGPVIQVTKESTAFRIADAIVNGAVTLALTQLQIHKSK</sequence>
<reference evidence="2 3" key="1">
    <citation type="submission" date="2024-08" db="EMBL/GenBank/DDBJ databases">
        <authorList>
            <person name="Cucini C."/>
            <person name="Frati F."/>
        </authorList>
    </citation>
    <scope>NUCLEOTIDE SEQUENCE [LARGE SCALE GENOMIC DNA]</scope>
</reference>
<evidence type="ECO:0000256" key="1">
    <source>
        <dbReference type="SAM" id="Phobius"/>
    </source>
</evidence>
<feature type="transmembrane region" description="Helical" evidence="1">
    <location>
        <begin position="140"/>
        <end position="159"/>
    </location>
</feature>
<keyword evidence="1" id="KW-0472">Membrane</keyword>
<dbReference type="EMBL" id="CAXLJM020000144">
    <property type="protein sequence ID" value="CAL8141023.1"/>
    <property type="molecule type" value="Genomic_DNA"/>
</dbReference>
<dbReference type="Proteomes" id="UP001642540">
    <property type="component" value="Unassembled WGS sequence"/>
</dbReference>
<keyword evidence="1" id="KW-1133">Transmembrane helix</keyword>
<protein>
    <recommendedName>
        <fullName evidence="4">Gustatory receptor</fullName>
    </recommendedName>
</protein>
<evidence type="ECO:0000313" key="2">
    <source>
        <dbReference type="EMBL" id="CAL8141023.1"/>
    </source>
</evidence>
<comment type="caution">
    <text evidence="2">The sequence shown here is derived from an EMBL/GenBank/DDBJ whole genome shotgun (WGS) entry which is preliminary data.</text>
</comment>
<proteinExistence type="predicted"/>
<accession>A0ABP1S119</accession>